<dbReference type="AlphaFoldDB" id="A0A1L9SGS1"/>
<keyword evidence="3" id="KW-1185">Reference proteome</keyword>
<sequence length="83" mass="9695">MCRQYLTFYEWCRCEEDSGHTSCASGRSQRCRGVSIETVHMHCFCNTHATTKWVTEEKGFKRDRQQKRRAEQAAGEKTLSSSR</sequence>
<evidence type="ECO:0000256" key="1">
    <source>
        <dbReference type="SAM" id="MobiDB-lite"/>
    </source>
</evidence>
<feature type="compositionally biased region" description="Basic and acidic residues" evidence="1">
    <location>
        <begin position="56"/>
        <end position="71"/>
    </location>
</feature>
<accession>A0A1L9SGS1</accession>
<dbReference type="EMBL" id="KV878342">
    <property type="protein sequence ID" value="OJJ46379.1"/>
    <property type="molecule type" value="Genomic_DNA"/>
</dbReference>
<reference evidence="3" key="1">
    <citation type="journal article" date="2017" name="Genome Biol.">
        <title>Comparative genomics reveals high biological diversity and specific adaptations in the industrially and medically important fungal genus Aspergillus.</title>
        <authorList>
            <person name="de Vries R.P."/>
            <person name="Riley R."/>
            <person name="Wiebenga A."/>
            <person name="Aguilar-Osorio G."/>
            <person name="Amillis S."/>
            <person name="Uchima C.A."/>
            <person name="Anderluh G."/>
            <person name="Asadollahi M."/>
            <person name="Askin M."/>
            <person name="Barry K."/>
            <person name="Battaglia E."/>
            <person name="Bayram O."/>
            <person name="Benocci T."/>
            <person name="Braus-Stromeyer S.A."/>
            <person name="Caldana C."/>
            <person name="Canovas D."/>
            <person name="Cerqueira G.C."/>
            <person name="Chen F."/>
            <person name="Chen W."/>
            <person name="Choi C."/>
            <person name="Clum A."/>
            <person name="Dos Santos R.A."/>
            <person name="Damasio A.R."/>
            <person name="Diallinas G."/>
            <person name="Emri T."/>
            <person name="Fekete E."/>
            <person name="Flipphi M."/>
            <person name="Freyberg S."/>
            <person name="Gallo A."/>
            <person name="Gournas C."/>
            <person name="Habgood R."/>
            <person name="Hainaut M."/>
            <person name="Harispe M.L."/>
            <person name="Henrissat B."/>
            <person name="Hilden K.S."/>
            <person name="Hope R."/>
            <person name="Hossain A."/>
            <person name="Karabika E."/>
            <person name="Karaffa L."/>
            <person name="Karanyi Z."/>
            <person name="Krasevec N."/>
            <person name="Kuo A."/>
            <person name="Kusch H."/>
            <person name="LaButti K."/>
            <person name="Lagendijk E.L."/>
            <person name="Lapidus A."/>
            <person name="Levasseur A."/>
            <person name="Lindquist E."/>
            <person name="Lipzen A."/>
            <person name="Logrieco A.F."/>
            <person name="MacCabe A."/>
            <person name="Maekelae M.R."/>
            <person name="Malavazi I."/>
            <person name="Melin P."/>
            <person name="Meyer V."/>
            <person name="Mielnichuk N."/>
            <person name="Miskei M."/>
            <person name="Molnar A.P."/>
            <person name="Mule G."/>
            <person name="Ngan C.Y."/>
            <person name="Orejas M."/>
            <person name="Orosz E."/>
            <person name="Ouedraogo J.P."/>
            <person name="Overkamp K.M."/>
            <person name="Park H.-S."/>
            <person name="Perrone G."/>
            <person name="Piumi F."/>
            <person name="Punt P.J."/>
            <person name="Ram A.F."/>
            <person name="Ramon A."/>
            <person name="Rauscher S."/>
            <person name="Record E."/>
            <person name="Riano-Pachon D.M."/>
            <person name="Robert V."/>
            <person name="Roehrig J."/>
            <person name="Ruller R."/>
            <person name="Salamov A."/>
            <person name="Salih N.S."/>
            <person name="Samson R.A."/>
            <person name="Sandor E."/>
            <person name="Sanguinetti M."/>
            <person name="Schuetze T."/>
            <person name="Sepcic K."/>
            <person name="Shelest E."/>
            <person name="Sherlock G."/>
            <person name="Sophianopoulou V."/>
            <person name="Squina F.M."/>
            <person name="Sun H."/>
            <person name="Susca A."/>
            <person name="Todd R.B."/>
            <person name="Tsang A."/>
            <person name="Unkles S.E."/>
            <person name="van de Wiele N."/>
            <person name="van Rossen-Uffink D."/>
            <person name="Oliveira J.V."/>
            <person name="Vesth T.C."/>
            <person name="Visser J."/>
            <person name="Yu J.-H."/>
            <person name="Zhou M."/>
            <person name="Andersen M.R."/>
            <person name="Archer D.B."/>
            <person name="Baker S.E."/>
            <person name="Benoit I."/>
            <person name="Brakhage A.A."/>
            <person name="Braus G.H."/>
            <person name="Fischer R."/>
            <person name="Frisvad J.C."/>
            <person name="Goldman G.H."/>
            <person name="Houbraken J."/>
            <person name="Oakley B."/>
            <person name="Pocsi I."/>
            <person name="Scazzocchio C."/>
            <person name="Seiboth B."/>
            <person name="vanKuyk P.A."/>
            <person name="Wortman J."/>
            <person name="Dyer P.S."/>
            <person name="Grigoriev I.V."/>
        </authorList>
    </citation>
    <scope>NUCLEOTIDE SEQUENCE [LARGE SCALE GENOMIC DNA]</scope>
    <source>
        <strain evidence="3">CBS 506.65</strain>
    </source>
</reference>
<feature type="non-terminal residue" evidence="2">
    <location>
        <position position="83"/>
    </location>
</feature>
<gene>
    <name evidence="2" type="ORF">ASPZODRAFT_32645</name>
</gene>
<name>A0A1L9SGS1_9EURO</name>
<proteinExistence type="predicted"/>
<feature type="region of interest" description="Disordered" evidence="1">
    <location>
        <begin position="56"/>
        <end position="83"/>
    </location>
</feature>
<dbReference type="GeneID" id="34614707"/>
<dbReference type="Proteomes" id="UP000184188">
    <property type="component" value="Unassembled WGS sequence"/>
</dbReference>
<dbReference type="VEuPathDB" id="FungiDB:ASPZODRAFT_32645"/>
<dbReference type="STRING" id="1073090.A0A1L9SGS1"/>
<dbReference type="RefSeq" id="XP_022580889.1">
    <property type="nucleotide sequence ID" value="XM_022728243.1"/>
</dbReference>
<protein>
    <submittedName>
        <fullName evidence="2">Uncharacterized protein</fullName>
    </submittedName>
</protein>
<organism evidence="2 3">
    <name type="scientific">Penicilliopsis zonata CBS 506.65</name>
    <dbReference type="NCBI Taxonomy" id="1073090"/>
    <lineage>
        <taxon>Eukaryota</taxon>
        <taxon>Fungi</taxon>
        <taxon>Dikarya</taxon>
        <taxon>Ascomycota</taxon>
        <taxon>Pezizomycotina</taxon>
        <taxon>Eurotiomycetes</taxon>
        <taxon>Eurotiomycetidae</taxon>
        <taxon>Eurotiales</taxon>
        <taxon>Aspergillaceae</taxon>
        <taxon>Penicilliopsis</taxon>
    </lineage>
</organism>
<dbReference type="OrthoDB" id="4448901at2759"/>
<evidence type="ECO:0000313" key="2">
    <source>
        <dbReference type="EMBL" id="OJJ46379.1"/>
    </source>
</evidence>
<evidence type="ECO:0000313" key="3">
    <source>
        <dbReference type="Proteomes" id="UP000184188"/>
    </source>
</evidence>